<dbReference type="EMBL" id="CP097505">
    <property type="protein sequence ID" value="URD92910.1"/>
    <property type="molecule type" value="Genomic_DNA"/>
</dbReference>
<reference evidence="1" key="1">
    <citation type="submission" date="2022-05" db="EMBL/GenBank/DDBJ databases">
        <title>The Musa troglodytarum L. genome provides insights into the mechanism of non-climacteric behaviour and enrichment of carotenoids.</title>
        <authorList>
            <person name="Wang J."/>
        </authorList>
    </citation>
    <scope>NUCLEOTIDE SEQUENCE</scope>
    <source>
        <tissue evidence="1">Leaf</tissue>
    </source>
</reference>
<proteinExistence type="predicted"/>
<gene>
    <name evidence="1" type="ORF">MUK42_34890</name>
</gene>
<evidence type="ECO:0000313" key="2">
    <source>
        <dbReference type="Proteomes" id="UP001055439"/>
    </source>
</evidence>
<dbReference type="AlphaFoldDB" id="A0A9E7JTE9"/>
<dbReference type="Proteomes" id="UP001055439">
    <property type="component" value="Chromosome 3"/>
</dbReference>
<protein>
    <submittedName>
        <fullName evidence="1">Uncharacterized protein</fullName>
    </submittedName>
</protein>
<organism evidence="1 2">
    <name type="scientific">Musa troglodytarum</name>
    <name type="common">fe'i banana</name>
    <dbReference type="NCBI Taxonomy" id="320322"/>
    <lineage>
        <taxon>Eukaryota</taxon>
        <taxon>Viridiplantae</taxon>
        <taxon>Streptophyta</taxon>
        <taxon>Embryophyta</taxon>
        <taxon>Tracheophyta</taxon>
        <taxon>Spermatophyta</taxon>
        <taxon>Magnoliopsida</taxon>
        <taxon>Liliopsida</taxon>
        <taxon>Zingiberales</taxon>
        <taxon>Musaceae</taxon>
        <taxon>Musa</taxon>
    </lineage>
</organism>
<evidence type="ECO:0000313" key="1">
    <source>
        <dbReference type="EMBL" id="URD92910.1"/>
    </source>
</evidence>
<accession>A0A9E7JTE9</accession>
<sequence>MVLTETVTADDLCVFKRSTTMNTKCKIPAVLIALAAWHCGNWQICFILGCGVCWLVHPRAKEATKGGEPTNEACKRYKKVTSSI</sequence>
<keyword evidence="2" id="KW-1185">Reference proteome</keyword>
<name>A0A9E7JTE9_9LILI</name>